<dbReference type="RefSeq" id="XP_013781001.1">
    <property type="nucleotide sequence ID" value="XM_013925547.2"/>
</dbReference>
<dbReference type="InterPro" id="IPR000938">
    <property type="entry name" value="CAP-Gly_domain"/>
</dbReference>
<evidence type="ECO:0000256" key="1">
    <source>
        <dbReference type="ARBA" id="ARBA00004114"/>
    </source>
</evidence>
<protein>
    <recommendedName>
        <fullName evidence="5">Dynactin subunit 1</fullName>
    </recommendedName>
</protein>
<dbReference type="InterPro" id="IPR036859">
    <property type="entry name" value="CAP-Gly_dom_sf"/>
</dbReference>
<dbReference type="PROSITE" id="PS50245">
    <property type="entry name" value="CAP_GLY_2"/>
    <property type="match status" value="1"/>
</dbReference>
<feature type="coiled-coil region" evidence="14">
    <location>
        <begin position="227"/>
        <end position="561"/>
    </location>
</feature>
<evidence type="ECO:0000256" key="5">
    <source>
        <dbReference type="ARBA" id="ARBA00016574"/>
    </source>
</evidence>
<keyword evidence="6" id="KW-0963">Cytoplasm</keyword>
<gene>
    <name evidence="18" type="primary">LOC106465332</name>
</gene>
<evidence type="ECO:0000256" key="13">
    <source>
        <dbReference type="ARBA" id="ARBA00023306"/>
    </source>
</evidence>
<dbReference type="PROSITE" id="PS00845">
    <property type="entry name" value="CAP_GLY_1"/>
    <property type="match status" value="1"/>
</dbReference>
<dbReference type="Pfam" id="PF12455">
    <property type="entry name" value="Dynactin"/>
    <property type="match status" value="1"/>
</dbReference>
<keyword evidence="9" id="KW-0498">Mitosis</keyword>
<evidence type="ECO:0000256" key="10">
    <source>
        <dbReference type="ARBA" id="ARBA00023017"/>
    </source>
</evidence>
<dbReference type="PANTHER" id="PTHR18916">
    <property type="entry name" value="DYNACTIN 1-RELATED MICROTUBULE-BINDING"/>
    <property type="match status" value="1"/>
</dbReference>
<dbReference type="Gene3D" id="2.30.30.190">
    <property type="entry name" value="CAP Gly-rich-like domain"/>
    <property type="match status" value="1"/>
</dbReference>
<evidence type="ECO:0000256" key="8">
    <source>
        <dbReference type="ARBA" id="ARBA00022701"/>
    </source>
</evidence>
<evidence type="ECO:0000256" key="7">
    <source>
        <dbReference type="ARBA" id="ARBA00022618"/>
    </source>
</evidence>
<evidence type="ECO:0000313" key="18">
    <source>
        <dbReference type="RefSeq" id="XP_013781001.1"/>
    </source>
</evidence>
<feature type="domain" description="CAP-Gly" evidence="16">
    <location>
        <begin position="51"/>
        <end position="93"/>
    </location>
</feature>
<organism evidence="17 18">
    <name type="scientific">Limulus polyphemus</name>
    <name type="common">Atlantic horseshoe crab</name>
    <dbReference type="NCBI Taxonomy" id="6850"/>
    <lineage>
        <taxon>Eukaryota</taxon>
        <taxon>Metazoa</taxon>
        <taxon>Ecdysozoa</taxon>
        <taxon>Arthropoda</taxon>
        <taxon>Chelicerata</taxon>
        <taxon>Merostomata</taxon>
        <taxon>Xiphosura</taxon>
        <taxon>Limulidae</taxon>
        <taxon>Limulus</taxon>
    </lineage>
</organism>
<feature type="coiled-coil region" evidence="14">
    <location>
        <begin position="1219"/>
        <end position="1246"/>
    </location>
</feature>
<name>A0ABM1BFK7_LIMPO</name>
<accession>A0ABM1BFK7</accession>
<keyword evidence="8" id="KW-0493">Microtubule</keyword>
<dbReference type="Proteomes" id="UP000694941">
    <property type="component" value="Unplaced"/>
</dbReference>
<evidence type="ECO:0000259" key="16">
    <source>
        <dbReference type="PROSITE" id="PS50245"/>
    </source>
</evidence>
<evidence type="ECO:0000256" key="4">
    <source>
        <dbReference type="ARBA" id="ARBA00011010"/>
    </source>
</evidence>
<sequence length="1318" mass="148029">MKGRNKGFKQKPYASGGQEQGKSRMAEKPLKVGNRVEVVGKDVKGKVAFIGTTHFSPGKWVGVILDESKGKNNGTVQGKSYFQCPDSHGIFVRQSQLKVFDDGSNRRSMGGTPSPSPSPSTSSPNLTATTPQDESMRRSMGGTPSPSSSSFNLTTPGSTPRDENKSVSATLGEKTSKKSTSSPEGDEHKSQSFQKSSHAKVESSKSVTATVVDMRGAATSVEDKIQLLHKDQEIGDLKSEVKDLQEKLETLKLKRSEDKIKLKEHEKTKIQLQQLLEFKTRISESQADLQKQLAQAKKDAQEAIEAKQQHEDEMSDLAETVELATLDKEMAEEKCETLQAEIVQLKEKVEELTLDLEIIQNEIAEKGTEGAASNYQVKQLEQQNERLKEALVKLRDLSAHDKQEQQRVQKEVDHLNSEITELTRTKEKLSNVVESYEKQMRELKEQVDAALGAEEMVEQLTEKNLELEEKIRELQETVDDLEKLQDINDQLQESARETELELREEVDLANAKVIEANRKLEAMHYTVADYEQTIQKFRDLTEQLREANQDLRTQLQKESDRVAMATPAENFDFKVKFAETKAFARTIEMELRKLEVQQATQHLAYLYAFMPDNFFSRGGDHDGVLNLLLIPRIIAKAEILATQVREKFPAPEEITKSIVLKTHQVEQHSFASRLLHLLFKLRQLLNQYKSALNNCSVDLYMKIATLYPEMAQQEKAIDFYVELLWKDQLDENIPLETLKKAVSYFQSLYSVHLASEKVDCTALMADSMQLMGAASDAIYTDVSAICSLLQTSQRDGDMGALLKEMRTSTDDIRQFIKKVKRRLPQEKGLIELQFPEEVQEDLIDSGTHLSRVIHAVYLLRVAAIQQVVVSGEVGHIEAQKLKELAHESTDRAYGKEDSGPDCLKNSMNIVVAAVNKVSTAMQEGEFDHNISQDQKPSPPVTVRSQAIKGEAKDLEAYKFKLETRETDIIELKKALKIKSEEVSEMHVRKEMAEKKLELASRDSDERVERIQRQLDETKMMLKKKEKDFEETLDHLQADIDALETERGELKDKLKMLSKKALLEGLTKSAGLASIVSSPTIPTSPGTAPPGGTAVSESPMMVQQIQDLRTALKHVRNENIRLQTKFMQNQLADLPPLVLPSKPTGLGSLTGLKNMVEFEKEIDGKQPMQCREKISHLGKRTTTLLNELYKLSANPQVVDISLRKPGTEPVLGKSTPINFLLESTAKLRNLQKEAQQLQFEVTNLVAAQKQGGHVSSDFTDFPSPSFSKALAEKDGELVARLRIPYRGIVDGSQSNKSGQTVAVMLTIQELRQLHTKMIS</sequence>
<comment type="similarity">
    <text evidence="4">Belongs to the dynactin 150 kDa subunit family.</text>
</comment>
<evidence type="ECO:0000256" key="3">
    <source>
        <dbReference type="ARBA" id="ARBA00004544"/>
    </source>
</evidence>
<feature type="region of interest" description="Disordered" evidence="15">
    <location>
        <begin position="102"/>
        <end position="206"/>
    </location>
</feature>
<evidence type="ECO:0000256" key="12">
    <source>
        <dbReference type="ARBA" id="ARBA00023212"/>
    </source>
</evidence>
<dbReference type="Pfam" id="PF01302">
    <property type="entry name" value="CAP_GLY"/>
    <property type="match status" value="1"/>
</dbReference>
<dbReference type="InterPro" id="IPR022157">
    <property type="entry name" value="Dynactin"/>
</dbReference>
<evidence type="ECO:0000256" key="6">
    <source>
        <dbReference type="ARBA" id="ARBA00022490"/>
    </source>
</evidence>
<dbReference type="SUPFAM" id="SSF74924">
    <property type="entry name" value="Cap-Gly domain"/>
    <property type="match status" value="1"/>
</dbReference>
<evidence type="ECO:0000256" key="9">
    <source>
        <dbReference type="ARBA" id="ARBA00022776"/>
    </source>
</evidence>
<evidence type="ECO:0000256" key="15">
    <source>
        <dbReference type="SAM" id="MobiDB-lite"/>
    </source>
</evidence>
<keyword evidence="17" id="KW-1185">Reference proteome</keyword>
<keyword evidence="10" id="KW-0243">Dynein</keyword>
<dbReference type="PANTHER" id="PTHR18916:SF6">
    <property type="entry name" value="DYNACTIN SUBUNIT 1"/>
    <property type="match status" value="1"/>
</dbReference>
<keyword evidence="11 14" id="KW-0175">Coiled coil</keyword>
<reference evidence="18" key="1">
    <citation type="submission" date="2025-08" db="UniProtKB">
        <authorList>
            <consortium name="RefSeq"/>
        </authorList>
    </citation>
    <scope>IDENTIFICATION</scope>
    <source>
        <tissue evidence="18">Muscle</tissue>
    </source>
</reference>
<keyword evidence="12" id="KW-0206">Cytoskeleton</keyword>
<proteinExistence type="inferred from homology"/>
<evidence type="ECO:0000256" key="2">
    <source>
        <dbReference type="ARBA" id="ARBA00004186"/>
    </source>
</evidence>
<evidence type="ECO:0000313" key="17">
    <source>
        <dbReference type="Proteomes" id="UP000694941"/>
    </source>
</evidence>
<comment type="subcellular location">
    <subcellularLocation>
        <location evidence="3">Cytoplasm</location>
        <location evidence="3">Cell cortex</location>
    </subcellularLocation>
    <subcellularLocation>
        <location evidence="1">Cytoplasm</location>
        <location evidence="1">Cytoskeleton</location>
        <location evidence="1">Microtubule organizing center</location>
        <location evidence="1">Centrosome</location>
        <location evidence="1">Centriole</location>
    </subcellularLocation>
    <subcellularLocation>
        <location evidence="2">Cytoplasm</location>
        <location evidence="2">Cytoskeleton</location>
        <location evidence="2">Spindle</location>
    </subcellularLocation>
</comment>
<dbReference type="SMART" id="SM01052">
    <property type="entry name" value="CAP_GLY"/>
    <property type="match status" value="1"/>
</dbReference>
<evidence type="ECO:0000256" key="11">
    <source>
        <dbReference type="ARBA" id="ARBA00023054"/>
    </source>
</evidence>
<keyword evidence="13" id="KW-0131">Cell cycle</keyword>
<feature type="region of interest" description="Disordered" evidence="15">
    <location>
        <begin position="1"/>
        <end position="29"/>
    </location>
</feature>
<evidence type="ECO:0000256" key="14">
    <source>
        <dbReference type="SAM" id="Coils"/>
    </source>
</evidence>
<feature type="coiled-coil region" evidence="14">
    <location>
        <begin position="1007"/>
        <end position="1059"/>
    </location>
</feature>
<keyword evidence="7" id="KW-0132">Cell division</keyword>
<dbReference type="GeneID" id="106465332"/>
<feature type="compositionally biased region" description="Low complexity" evidence="15">
    <location>
        <begin position="119"/>
        <end position="131"/>
    </location>
</feature>